<accession>A0ABN8SUU8</accession>
<sequence>MTRFLLFALLATIICFIAKTHQVEGQLTYNWKKFNRPSNRGRLPKKPGRSVLNSYTRKRAIPAGDCKNQHQSAKHSEQETDEATRRRLMFITKLLQSLT</sequence>
<feature type="signal peptide" evidence="2">
    <location>
        <begin position="1"/>
        <end position="25"/>
    </location>
</feature>
<evidence type="ECO:0000256" key="1">
    <source>
        <dbReference type="SAM" id="MobiDB-lite"/>
    </source>
</evidence>
<proteinExistence type="predicted"/>
<dbReference type="Proteomes" id="UP001159427">
    <property type="component" value="Unassembled WGS sequence"/>
</dbReference>
<organism evidence="3 4">
    <name type="scientific">Porites evermanni</name>
    <dbReference type="NCBI Taxonomy" id="104178"/>
    <lineage>
        <taxon>Eukaryota</taxon>
        <taxon>Metazoa</taxon>
        <taxon>Cnidaria</taxon>
        <taxon>Anthozoa</taxon>
        <taxon>Hexacorallia</taxon>
        <taxon>Scleractinia</taxon>
        <taxon>Fungiina</taxon>
        <taxon>Poritidae</taxon>
        <taxon>Porites</taxon>
    </lineage>
</organism>
<name>A0ABN8SUU8_9CNID</name>
<gene>
    <name evidence="3" type="ORF">PEVE_00030009</name>
</gene>
<evidence type="ECO:0000313" key="3">
    <source>
        <dbReference type="EMBL" id="CAH3195324.1"/>
    </source>
</evidence>
<feature type="chain" id="PRO_5047518152" evidence="2">
    <location>
        <begin position="26"/>
        <end position="99"/>
    </location>
</feature>
<dbReference type="EMBL" id="CALNXI010004222">
    <property type="protein sequence ID" value="CAH3195324.1"/>
    <property type="molecule type" value="Genomic_DNA"/>
</dbReference>
<evidence type="ECO:0000313" key="4">
    <source>
        <dbReference type="Proteomes" id="UP001159427"/>
    </source>
</evidence>
<protein>
    <submittedName>
        <fullName evidence="3">Uncharacterized protein</fullName>
    </submittedName>
</protein>
<reference evidence="3 4" key="1">
    <citation type="submission" date="2022-05" db="EMBL/GenBank/DDBJ databases">
        <authorList>
            <consortium name="Genoscope - CEA"/>
            <person name="William W."/>
        </authorList>
    </citation>
    <scope>NUCLEOTIDE SEQUENCE [LARGE SCALE GENOMIC DNA]</scope>
</reference>
<keyword evidence="2" id="KW-0732">Signal</keyword>
<keyword evidence="4" id="KW-1185">Reference proteome</keyword>
<feature type="compositionally biased region" description="Basic and acidic residues" evidence="1">
    <location>
        <begin position="74"/>
        <end position="83"/>
    </location>
</feature>
<feature type="region of interest" description="Disordered" evidence="1">
    <location>
        <begin position="63"/>
        <end position="83"/>
    </location>
</feature>
<comment type="caution">
    <text evidence="3">The sequence shown here is derived from an EMBL/GenBank/DDBJ whole genome shotgun (WGS) entry which is preliminary data.</text>
</comment>
<evidence type="ECO:0000256" key="2">
    <source>
        <dbReference type="SAM" id="SignalP"/>
    </source>
</evidence>